<dbReference type="InterPro" id="IPR027417">
    <property type="entry name" value="P-loop_NTPase"/>
</dbReference>
<proteinExistence type="predicted"/>
<accession>A0AAI9ZSI1</accession>
<sequence>MRLINPIAGNHSDMATYDEIYFQSWLDALKECEVTLERHDHGRALGVKSIQDFRDELEKLTAEYQDDESNNAIRLIHPVLDHYETFAKNFVSMMAHPVDTSMMWGLLFLVFKLALSGSSLASPSTFNPLKRITKWLERIGHKLEVSNDCKDCITDLSKIKKDTVAVNKEVVLLWLNIIMTFRNKGLGREFSLDETAWESLTNTFNDAYGNIDEAIQRIAQVAEMAEKQARATRLMQISDRIMNPKEAKQDRAALPCNNLPVAENRQFFGRDEILQKLDDHLQPANTQKPLSSIALHGLGGIGKTKIALAYAYHKLHDLDAVFWIPAQDSFSIQQGFNRVAVDALKLPNAQPQAYQENMILVLTWMHTTSGAINPMTMR</sequence>
<comment type="caution">
    <text evidence="1">The sequence shown here is derived from an EMBL/GenBank/DDBJ whole genome shotgun (WGS) entry which is preliminary data.</text>
</comment>
<dbReference type="RefSeq" id="XP_060444820.1">
    <property type="nucleotide sequence ID" value="XM_060595257.1"/>
</dbReference>
<organism evidence="1 2">
    <name type="scientific">Colletotrichum phormii</name>
    <dbReference type="NCBI Taxonomy" id="359342"/>
    <lineage>
        <taxon>Eukaryota</taxon>
        <taxon>Fungi</taxon>
        <taxon>Dikarya</taxon>
        <taxon>Ascomycota</taxon>
        <taxon>Pezizomycotina</taxon>
        <taxon>Sordariomycetes</taxon>
        <taxon>Hypocreomycetidae</taxon>
        <taxon>Glomerellales</taxon>
        <taxon>Glomerellaceae</taxon>
        <taxon>Colletotrichum</taxon>
        <taxon>Colletotrichum acutatum species complex</taxon>
    </lineage>
</organism>
<dbReference type="AlphaFoldDB" id="A0AAI9ZSI1"/>
<dbReference type="GeneID" id="85480119"/>
<evidence type="ECO:0008006" key="3">
    <source>
        <dbReference type="Google" id="ProtNLM"/>
    </source>
</evidence>
<evidence type="ECO:0000313" key="1">
    <source>
        <dbReference type="EMBL" id="KAK1636213.1"/>
    </source>
</evidence>
<reference evidence="1" key="1">
    <citation type="submission" date="2021-06" db="EMBL/GenBank/DDBJ databases">
        <title>Comparative genomics, transcriptomics and evolutionary studies reveal genomic signatures of adaptation to plant cell wall in hemibiotrophic fungi.</title>
        <authorList>
            <consortium name="DOE Joint Genome Institute"/>
            <person name="Baroncelli R."/>
            <person name="Diaz J.F."/>
            <person name="Benocci T."/>
            <person name="Peng M."/>
            <person name="Battaglia E."/>
            <person name="Haridas S."/>
            <person name="Andreopoulos W."/>
            <person name="Labutti K."/>
            <person name="Pangilinan J."/>
            <person name="Floch G.L."/>
            <person name="Makela M.R."/>
            <person name="Henrissat B."/>
            <person name="Grigoriev I.V."/>
            <person name="Crouch J.A."/>
            <person name="De Vries R.P."/>
            <person name="Sukno S.A."/>
            <person name="Thon M.R."/>
        </authorList>
    </citation>
    <scope>NUCLEOTIDE SEQUENCE</scope>
    <source>
        <strain evidence="1">CBS 102054</strain>
    </source>
</reference>
<dbReference type="Gene3D" id="3.40.50.300">
    <property type="entry name" value="P-loop containing nucleotide triphosphate hydrolases"/>
    <property type="match status" value="1"/>
</dbReference>
<keyword evidence="2" id="KW-1185">Reference proteome</keyword>
<evidence type="ECO:0000313" key="2">
    <source>
        <dbReference type="Proteomes" id="UP001243989"/>
    </source>
</evidence>
<protein>
    <recommendedName>
        <fullName evidence="3">NB-ARC domain-containing protein</fullName>
    </recommendedName>
</protein>
<dbReference type="Proteomes" id="UP001243989">
    <property type="component" value="Unassembled WGS sequence"/>
</dbReference>
<dbReference type="EMBL" id="JAHMHQ010000011">
    <property type="protein sequence ID" value="KAK1636213.1"/>
    <property type="molecule type" value="Genomic_DNA"/>
</dbReference>
<gene>
    <name evidence="1" type="ORF">BDP81DRAFT_489364</name>
</gene>
<dbReference type="SUPFAM" id="SSF52540">
    <property type="entry name" value="P-loop containing nucleoside triphosphate hydrolases"/>
    <property type="match status" value="1"/>
</dbReference>
<name>A0AAI9ZSI1_9PEZI</name>